<reference evidence="7 8" key="1">
    <citation type="submission" date="2019-10" db="EMBL/GenBank/DDBJ databases">
        <title>Bifidobacterium from non-human primates.</title>
        <authorList>
            <person name="Modesto M."/>
        </authorList>
    </citation>
    <scope>NUCLEOTIDE SEQUENCE [LARGE SCALE GENOMIC DNA]</scope>
    <source>
        <strain evidence="7 8">TRE17</strain>
    </source>
</reference>
<keyword evidence="3 4" id="KW-0378">Hydrolase</keyword>
<dbReference type="GO" id="GO:0016787">
    <property type="term" value="F:hydrolase activity"/>
    <property type="evidence" value="ECO:0007669"/>
    <property type="project" value="UniProtKB-KW"/>
</dbReference>
<dbReference type="CDD" id="cd03424">
    <property type="entry name" value="NUDIX_ADPRase_Nudt5_UGPPase_Nudt14"/>
    <property type="match status" value="1"/>
</dbReference>
<dbReference type="PROSITE" id="PS00893">
    <property type="entry name" value="NUDIX_BOX"/>
    <property type="match status" value="1"/>
</dbReference>
<dbReference type="PANTHER" id="PTHR43046:SF16">
    <property type="entry name" value="ADP-RIBOSE PYROPHOSPHATASE YJHB-RELATED"/>
    <property type="match status" value="1"/>
</dbReference>
<evidence type="ECO:0000256" key="2">
    <source>
        <dbReference type="ARBA" id="ARBA00005582"/>
    </source>
</evidence>
<keyword evidence="8" id="KW-1185">Reference proteome</keyword>
<evidence type="ECO:0000313" key="8">
    <source>
        <dbReference type="Proteomes" id="UP000469194"/>
    </source>
</evidence>
<evidence type="ECO:0000259" key="6">
    <source>
        <dbReference type="PROSITE" id="PS51462"/>
    </source>
</evidence>
<dbReference type="Proteomes" id="UP000469194">
    <property type="component" value="Unassembled WGS sequence"/>
</dbReference>
<dbReference type="InterPro" id="IPR000086">
    <property type="entry name" value="NUDIX_hydrolase_dom"/>
</dbReference>
<dbReference type="InterPro" id="IPR020476">
    <property type="entry name" value="Nudix_hydrolase"/>
</dbReference>
<dbReference type="SUPFAM" id="SSF55811">
    <property type="entry name" value="Nudix"/>
    <property type="match status" value="1"/>
</dbReference>
<comment type="caution">
    <text evidence="7">The sequence shown here is derived from an EMBL/GenBank/DDBJ whole genome shotgun (WGS) entry which is preliminary data.</text>
</comment>
<dbReference type="EMBL" id="WHZW01000020">
    <property type="protein sequence ID" value="NEG90199.1"/>
    <property type="molecule type" value="Genomic_DNA"/>
</dbReference>
<dbReference type="PANTHER" id="PTHR43046">
    <property type="entry name" value="GDP-MANNOSE MANNOSYL HYDROLASE"/>
    <property type="match status" value="1"/>
</dbReference>
<protein>
    <submittedName>
        <fullName evidence="7">NUDIX domain-containing protein</fullName>
    </submittedName>
</protein>
<dbReference type="PRINTS" id="PR00502">
    <property type="entry name" value="NUDIXFAMILY"/>
</dbReference>
<accession>A0A6N9Z654</accession>
<name>A0A6N9Z654_9BIFI</name>
<dbReference type="PROSITE" id="PS51462">
    <property type="entry name" value="NUDIX"/>
    <property type="match status" value="1"/>
</dbReference>
<dbReference type="InterPro" id="IPR015797">
    <property type="entry name" value="NUDIX_hydrolase-like_dom_sf"/>
</dbReference>
<evidence type="ECO:0000256" key="4">
    <source>
        <dbReference type="RuleBase" id="RU003476"/>
    </source>
</evidence>
<gene>
    <name evidence="7" type="ORF">GFD25_09430</name>
</gene>
<evidence type="ECO:0000313" key="7">
    <source>
        <dbReference type="EMBL" id="NEG90199.1"/>
    </source>
</evidence>
<evidence type="ECO:0000256" key="5">
    <source>
        <dbReference type="SAM" id="MobiDB-lite"/>
    </source>
</evidence>
<comment type="cofactor">
    <cofactor evidence="1">
        <name>Mg(2+)</name>
        <dbReference type="ChEBI" id="CHEBI:18420"/>
    </cofactor>
</comment>
<proteinExistence type="inferred from homology"/>
<comment type="similarity">
    <text evidence="2 4">Belongs to the Nudix hydrolase family.</text>
</comment>
<feature type="compositionally biased region" description="Basic and acidic residues" evidence="5">
    <location>
        <begin position="194"/>
        <end position="206"/>
    </location>
</feature>
<evidence type="ECO:0000256" key="3">
    <source>
        <dbReference type="ARBA" id="ARBA00022801"/>
    </source>
</evidence>
<dbReference type="Gene3D" id="3.90.79.10">
    <property type="entry name" value="Nucleoside Triphosphate Pyrophosphohydrolase"/>
    <property type="match status" value="1"/>
</dbReference>
<sequence length="206" mass="22468">MAVQECGGGCAHAGDGTRCAECHDGCCRDGHRHARRYLLARHWRVSTGTWEWEFPRGMGEPGESAEQTAARELREETGLTVDDSRIRILQMMHADTGVLRDRIAVARISVPVDCRKDVAGMPGTTEGSAVDWELTNLRWVCEGRLRRMIRTGEIVDGITLAAFAAELCAAGGAGNAPCDGRSCNDQSCNDEPCDDRSDDGCEDRRA</sequence>
<feature type="region of interest" description="Disordered" evidence="5">
    <location>
        <begin position="184"/>
        <end position="206"/>
    </location>
</feature>
<evidence type="ECO:0000256" key="1">
    <source>
        <dbReference type="ARBA" id="ARBA00001946"/>
    </source>
</evidence>
<dbReference type="AlphaFoldDB" id="A0A6N9Z654"/>
<feature type="domain" description="Nudix hydrolase" evidence="6">
    <location>
        <begin position="12"/>
        <end position="162"/>
    </location>
</feature>
<dbReference type="Pfam" id="PF00293">
    <property type="entry name" value="NUDIX"/>
    <property type="match status" value="1"/>
</dbReference>
<dbReference type="InterPro" id="IPR020084">
    <property type="entry name" value="NUDIX_hydrolase_CS"/>
</dbReference>
<organism evidence="7 8">
    <name type="scientific">Bifidobacterium aerophilum</name>
    <dbReference type="NCBI Taxonomy" id="1798155"/>
    <lineage>
        <taxon>Bacteria</taxon>
        <taxon>Bacillati</taxon>
        <taxon>Actinomycetota</taxon>
        <taxon>Actinomycetes</taxon>
        <taxon>Bifidobacteriales</taxon>
        <taxon>Bifidobacteriaceae</taxon>
        <taxon>Bifidobacterium</taxon>
    </lineage>
</organism>